<keyword evidence="8" id="KW-0805">Transcription regulation</keyword>
<dbReference type="InterPro" id="IPR035979">
    <property type="entry name" value="RBD_domain_sf"/>
</dbReference>
<feature type="domain" description="Post-SET" evidence="18">
    <location>
        <begin position="1407"/>
        <end position="1423"/>
    </location>
</feature>
<dbReference type="GO" id="GO:0003723">
    <property type="term" value="F:RNA binding"/>
    <property type="evidence" value="ECO:0007669"/>
    <property type="project" value="UniProtKB-UniRule"/>
</dbReference>
<dbReference type="SUPFAM" id="SSF82199">
    <property type="entry name" value="SET domain"/>
    <property type="match status" value="1"/>
</dbReference>
<feature type="compositionally biased region" description="Low complexity" evidence="15">
    <location>
        <begin position="820"/>
        <end position="843"/>
    </location>
</feature>
<feature type="compositionally biased region" description="Basic and acidic residues" evidence="15">
    <location>
        <begin position="789"/>
        <end position="813"/>
    </location>
</feature>
<protein>
    <recommendedName>
        <fullName evidence="2">[histone H3]-lysine(4) N-trimethyltransferase</fullName>
        <ecNumber evidence="2">2.1.1.354</ecNumber>
    </recommendedName>
</protein>
<dbReference type="FunFam" id="2.170.270.10:FF:000010">
    <property type="entry name" value="Histone-lysine N-methyltransferase"/>
    <property type="match status" value="1"/>
</dbReference>
<reference evidence="19 20" key="1">
    <citation type="journal article" date="2018" name="Elife">
        <title>Firefly genomes illuminate parallel origins of bioluminescence in beetles.</title>
        <authorList>
            <person name="Fallon T.R."/>
            <person name="Lower S.E."/>
            <person name="Chang C.H."/>
            <person name="Bessho-Uehara M."/>
            <person name="Martin G.J."/>
            <person name="Bewick A.J."/>
            <person name="Behringer M."/>
            <person name="Debat H.J."/>
            <person name="Wong I."/>
            <person name="Day J.C."/>
            <person name="Suvorov A."/>
            <person name="Silva C.J."/>
            <person name="Stanger-Hall K.F."/>
            <person name="Hall D.W."/>
            <person name="Schmitz R.J."/>
            <person name="Nelson D.R."/>
            <person name="Lewis S.M."/>
            <person name="Shigenobu S."/>
            <person name="Bybee S.M."/>
            <person name="Larracuente A.M."/>
            <person name="Oba Y."/>
            <person name="Weng J.K."/>
        </authorList>
    </citation>
    <scope>NUCLEOTIDE SEQUENCE [LARGE SCALE GENOMIC DNA]</scope>
    <source>
        <strain evidence="19">1611_PpyrPB1</strain>
        <tissue evidence="19">Whole body</tissue>
    </source>
</reference>
<feature type="region of interest" description="Disordered" evidence="15">
    <location>
        <begin position="415"/>
        <end position="485"/>
    </location>
</feature>
<evidence type="ECO:0000256" key="3">
    <source>
        <dbReference type="ARBA" id="ARBA00022603"/>
    </source>
</evidence>
<feature type="compositionally biased region" description="Basic and acidic residues" evidence="15">
    <location>
        <begin position="351"/>
        <end position="376"/>
    </location>
</feature>
<dbReference type="Proteomes" id="UP000327044">
    <property type="component" value="Unassembled WGS sequence"/>
</dbReference>
<evidence type="ECO:0000256" key="7">
    <source>
        <dbReference type="ARBA" id="ARBA00022884"/>
    </source>
</evidence>
<dbReference type="InterPro" id="IPR001214">
    <property type="entry name" value="SET_dom"/>
</dbReference>
<evidence type="ECO:0000313" key="19">
    <source>
        <dbReference type="EMBL" id="KAB0791808.1"/>
    </source>
</evidence>
<dbReference type="EMBL" id="VVIM01000011">
    <property type="protein sequence ID" value="KAB0791808.1"/>
    <property type="molecule type" value="Genomic_DNA"/>
</dbReference>
<comment type="catalytic activity">
    <reaction evidence="12">
        <text>N(6)-methyl-L-lysyl(4)-[histone H3] + S-adenosyl-L-methionine = N(6),N(6)-dimethyl-L-lysyl(4)-[histone H3] + S-adenosyl-L-homocysteine + H(+)</text>
        <dbReference type="Rhea" id="RHEA:60268"/>
        <dbReference type="Rhea" id="RHEA-COMP:15540"/>
        <dbReference type="Rhea" id="RHEA-COMP:15543"/>
        <dbReference type="ChEBI" id="CHEBI:15378"/>
        <dbReference type="ChEBI" id="CHEBI:57856"/>
        <dbReference type="ChEBI" id="CHEBI:59789"/>
        <dbReference type="ChEBI" id="CHEBI:61929"/>
        <dbReference type="ChEBI" id="CHEBI:61976"/>
    </reaction>
</comment>
<dbReference type="InterPro" id="IPR012677">
    <property type="entry name" value="Nucleotide-bd_a/b_plait_sf"/>
</dbReference>
<evidence type="ECO:0000259" key="16">
    <source>
        <dbReference type="PROSITE" id="PS50102"/>
    </source>
</evidence>
<dbReference type="SMART" id="SM00317">
    <property type="entry name" value="SET"/>
    <property type="match status" value="1"/>
</dbReference>
<evidence type="ECO:0000259" key="17">
    <source>
        <dbReference type="PROSITE" id="PS50280"/>
    </source>
</evidence>
<dbReference type="InParanoid" id="A0A5N4A3E9"/>
<feature type="compositionally biased region" description="Basic and acidic residues" evidence="15">
    <location>
        <begin position="933"/>
        <end position="951"/>
    </location>
</feature>
<evidence type="ECO:0000256" key="13">
    <source>
        <dbReference type="ARBA" id="ARBA00049129"/>
    </source>
</evidence>
<feature type="compositionally biased region" description="Basic and acidic residues" evidence="15">
    <location>
        <begin position="1011"/>
        <end position="1022"/>
    </location>
</feature>
<evidence type="ECO:0000256" key="2">
    <source>
        <dbReference type="ARBA" id="ARBA00012182"/>
    </source>
</evidence>
<feature type="domain" description="SET" evidence="17">
    <location>
        <begin position="1284"/>
        <end position="1401"/>
    </location>
</feature>
<evidence type="ECO:0000256" key="11">
    <source>
        <dbReference type="ARBA" id="ARBA00047571"/>
    </source>
</evidence>
<organism evidence="19 20">
    <name type="scientific">Photinus pyralis</name>
    <name type="common">Common eastern firefly</name>
    <name type="synonym">Lampyris pyralis</name>
    <dbReference type="NCBI Taxonomy" id="7054"/>
    <lineage>
        <taxon>Eukaryota</taxon>
        <taxon>Metazoa</taxon>
        <taxon>Ecdysozoa</taxon>
        <taxon>Arthropoda</taxon>
        <taxon>Hexapoda</taxon>
        <taxon>Insecta</taxon>
        <taxon>Pterygota</taxon>
        <taxon>Neoptera</taxon>
        <taxon>Endopterygota</taxon>
        <taxon>Coleoptera</taxon>
        <taxon>Polyphaga</taxon>
        <taxon>Elateriformia</taxon>
        <taxon>Elateroidea</taxon>
        <taxon>Lampyridae</taxon>
        <taxon>Lampyrinae</taxon>
        <taxon>Photinus</taxon>
    </lineage>
</organism>
<dbReference type="PROSITE" id="PS50280">
    <property type="entry name" value="SET"/>
    <property type="match status" value="1"/>
</dbReference>
<evidence type="ECO:0000313" key="20">
    <source>
        <dbReference type="Proteomes" id="UP000327044"/>
    </source>
</evidence>
<feature type="region of interest" description="Disordered" evidence="15">
    <location>
        <begin position="188"/>
        <end position="267"/>
    </location>
</feature>
<dbReference type="Pfam" id="PF00076">
    <property type="entry name" value="RRM_1"/>
    <property type="match status" value="1"/>
</dbReference>
<keyword evidence="10" id="KW-0539">Nucleus</keyword>
<dbReference type="Pfam" id="PF11764">
    <property type="entry name" value="N-SET"/>
    <property type="match status" value="1"/>
</dbReference>
<dbReference type="Gene3D" id="2.170.270.10">
    <property type="entry name" value="SET domain"/>
    <property type="match status" value="1"/>
</dbReference>
<dbReference type="SMART" id="SM00508">
    <property type="entry name" value="PostSET"/>
    <property type="match status" value="1"/>
</dbReference>
<evidence type="ECO:0000256" key="4">
    <source>
        <dbReference type="ARBA" id="ARBA00022679"/>
    </source>
</evidence>
<dbReference type="GO" id="GO:0140999">
    <property type="term" value="F:histone H3K4 trimethyltransferase activity"/>
    <property type="evidence" value="ECO:0007669"/>
    <property type="project" value="UniProtKB-EC"/>
</dbReference>
<evidence type="ECO:0000256" key="1">
    <source>
        <dbReference type="ARBA" id="ARBA00004123"/>
    </source>
</evidence>
<dbReference type="CDD" id="cd12304">
    <property type="entry name" value="RRM_Set1"/>
    <property type="match status" value="1"/>
</dbReference>
<feature type="compositionally biased region" description="Basic and acidic residues" evidence="15">
    <location>
        <begin position="383"/>
        <end position="400"/>
    </location>
</feature>
<dbReference type="GO" id="GO:0048188">
    <property type="term" value="C:Set1C/COMPASS complex"/>
    <property type="evidence" value="ECO:0007669"/>
    <property type="project" value="InterPro"/>
</dbReference>
<feature type="region of interest" description="Disordered" evidence="15">
    <location>
        <begin position="722"/>
        <end position="742"/>
    </location>
</feature>
<keyword evidence="3" id="KW-0489">Methyltransferase</keyword>
<evidence type="ECO:0000256" key="10">
    <source>
        <dbReference type="ARBA" id="ARBA00023242"/>
    </source>
</evidence>
<comment type="catalytic activity">
    <reaction evidence="11">
        <text>L-lysyl(4)-[histone H3] + 3 S-adenosyl-L-methionine = N(6),N(6),N(6)-trimethyl-L-lysyl(4)-[histone H3] + 3 S-adenosyl-L-homocysteine + 3 H(+)</text>
        <dbReference type="Rhea" id="RHEA:60260"/>
        <dbReference type="Rhea" id="RHEA-COMP:15537"/>
        <dbReference type="Rhea" id="RHEA-COMP:15547"/>
        <dbReference type="ChEBI" id="CHEBI:15378"/>
        <dbReference type="ChEBI" id="CHEBI:29969"/>
        <dbReference type="ChEBI" id="CHEBI:57856"/>
        <dbReference type="ChEBI" id="CHEBI:59789"/>
        <dbReference type="ChEBI" id="CHEBI:61961"/>
        <dbReference type="EC" id="2.1.1.354"/>
    </reaction>
</comment>
<comment type="subcellular location">
    <subcellularLocation>
        <location evidence="1">Nucleus</location>
    </subcellularLocation>
</comment>
<dbReference type="PROSITE" id="PS50102">
    <property type="entry name" value="RRM"/>
    <property type="match status" value="1"/>
</dbReference>
<feature type="compositionally biased region" description="Polar residues" evidence="15">
    <location>
        <begin position="547"/>
        <end position="558"/>
    </location>
</feature>
<evidence type="ECO:0000256" key="6">
    <source>
        <dbReference type="ARBA" id="ARBA00022853"/>
    </source>
</evidence>
<keyword evidence="9" id="KW-0804">Transcription</keyword>
<sequence length="1423" mass="161998">MNGVMDRAGHAQGNAKQPRNYKLVVDPFLVKGNTKLYRYDGIVPNDASYPPVVPRDPRSHLTRIWTRLETLELPVPRFKIDENYVGDPPPLEVTISHLNDNIDKQFLTDIVQKFGAIEELFIYYHPFTNKHLGLGRVIFETTEGSKACVERLNNSSVMGKVLQVFLDPFGEQCKKLFDELTIEKKPPVPEEKVKEPEVVASKPEEEKRVETKEKAPVAKEKERSKDDEYSKSHLKDRDRGRTDKERQYSRSYVQSRSDYTPSSSDMGYGTAPSDFGYGSANSTPLAYEYPHNLPLSAQYPYGAYHTMNAPQLWPMPPQQWSAEAWDRLTPTMAPPQKWQESSSASYIRNSTSEKEIKTVRESKEKERDSRERDKKKNSATSGKKKEKEKEETKQEKTLDLDTRIALLLKGKGSGGLAPPFLNIGGESEEETMIKPQPIPIPTSIDSDDDRSSVSLSDLPINPPPPDTDANPTETPDQNGILSTTPSPFLSRDVYLKCHRDGVEHALVARQKEVLETSALLKKIEMDKIGSDISSSEDELLTGEHVENNYSPIYPQTSTKNDKDDDQMSLSSLSSNEQKIEESKLDAMPSSISTFPGTTFNPYHQYPGYPSAPYYSGATYVQTQDWRHAYPYGAASATTAMYFPHPQYPHFSHFTPTQPYMPYHLPQRKMETSNNPHAPTINAVLQEITQELKQILKRDFNKKMVENTAFKKFESWWEEESTKENKTVQVDKSDSQTESKSLPSKENLNILLEANRESLYSNINLDNLGFGLGFRASLPKMPSFRRKKSPTIDDDSHKMSDEEIVHHSDNEEGISRMIRKSSSSSSLSSSSGFSSSSDSLSSDDSSSDSEEDEIKVLNRRRSATPQERLTPIPTGEDTMSPLLDELETVKTPEPMQVEPDERDVKAQSPDRLAPTSEEDMSDEERKYLERRKRNTEYMEQIEKERLAREREAPAASRLSRSSDLEKHYQDQLELEKEMLLSVNRNPEAPVVINLPKELESKATESSDEENLEERRKKAIEKSKSLNGSLQKSVSLSESSDGGSTPKSQVTIEHSYCIRPEKENMEMTELTKQSLVHDHGYTNKEEVIAPKVVEKPPRQRKPKEKKLKELQNVIDYNHQLQQQQLRKPTVVHEMKHKERDMVTEMGILYEFLTKGIDLEDINYMKTSYEAMLADDSIGYWLNDTHWVDHCVTDLYSSPPKKRKRDDLRIHSTGCARTEGYYKVAAVEKAKYKYHHTKAYTSPNVPVTKAQGLSREARSNQRRLLTAFGIDTDSDLLKFNQLKFRKKHLKFGKSAIHDWGLFAMEPIAADEMVIEYVGQMVRPSVADLRESKYEAVGIGSSYLFRIDLEHIIDATKCGNLARFINHSCNPNCYAKVITIESQKKIVIYSKQPIGVNEEITYDYKFPIEDEKIPCLCGAATCRGTLN</sequence>
<keyword evidence="6" id="KW-0156">Chromatin regulator</keyword>
<dbReference type="InterPro" id="IPR000504">
    <property type="entry name" value="RRM_dom"/>
</dbReference>
<keyword evidence="5" id="KW-0949">S-adenosyl-L-methionine</keyword>
<dbReference type="Gene3D" id="3.30.70.330">
    <property type="match status" value="1"/>
</dbReference>
<name>A0A5N4A3E9_PHOPY</name>
<dbReference type="CDD" id="cd19169">
    <property type="entry name" value="SET_SETD1"/>
    <property type="match status" value="1"/>
</dbReference>
<gene>
    <name evidence="19" type="ORF">PPYR_03608</name>
</gene>
<feature type="compositionally biased region" description="Low complexity" evidence="15">
    <location>
        <begin position="1027"/>
        <end position="1042"/>
    </location>
</feature>
<dbReference type="InterPro" id="IPR024657">
    <property type="entry name" value="COMPASS_Set1_N-SET"/>
</dbReference>
<dbReference type="InterPro" id="IPR037841">
    <property type="entry name" value="SET_SETD1A/B"/>
</dbReference>
<dbReference type="InterPro" id="IPR044570">
    <property type="entry name" value="Set1-like"/>
</dbReference>
<proteinExistence type="predicted"/>
<feature type="compositionally biased region" description="Polar residues" evidence="15">
    <location>
        <begin position="338"/>
        <end position="350"/>
    </location>
</feature>
<feature type="compositionally biased region" description="Basic and acidic residues" evidence="15">
    <location>
        <begin position="722"/>
        <end position="736"/>
    </location>
</feature>
<evidence type="ECO:0000256" key="14">
    <source>
        <dbReference type="PROSITE-ProRule" id="PRU00176"/>
    </source>
</evidence>
<comment type="catalytic activity">
    <reaction evidence="13">
        <text>N(6),N(6)-dimethyl-L-lysyl(4)-[histone H3] + S-adenosyl-L-methionine = N(6),N(6),N(6)-trimethyl-L-lysyl(4)-[histone H3] + S-adenosyl-L-homocysteine + H(+)</text>
        <dbReference type="Rhea" id="RHEA:60272"/>
        <dbReference type="Rhea" id="RHEA-COMP:15537"/>
        <dbReference type="Rhea" id="RHEA-COMP:15540"/>
        <dbReference type="ChEBI" id="CHEBI:15378"/>
        <dbReference type="ChEBI" id="CHEBI:57856"/>
        <dbReference type="ChEBI" id="CHEBI:59789"/>
        <dbReference type="ChEBI" id="CHEBI:61961"/>
        <dbReference type="ChEBI" id="CHEBI:61976"/>
    </reaction>
</comment>
<feature type="compositionally biased region" description="Low complexity" evidence="15">
    <location>
        <begin position="467"/>
        <end position="476"/>
    </location>
</feature>
<keyword evidence="7 14" id="KW-0694">RNA-binding</keyword>
<feature type="region of interest" description="Disordered" evidence="15">
    <location>
        <begin position="534"/>
        <end position="586"/>
    </location>
</feature>
<evidence type="ECO:0000256" key="9">
    <source>
        <dbReference type="ARBA" id="ARBA00023163"/>
    </source>
</evidence>
<dbReference type="PANTHER" id="PTHR45814">
    <property type="entry name" value="HISTONE-LYSINE N-METHYLTRANSFERASE SETD1"/>
    <property type="match status" value="1"/>
</dbReference>
<dbReference type="SMART" id="SM00360">
    <property type="entry name" value="RRM"/>
    <property type="match status" value="1"/>
</dbReference>
<feature type="domain" description="RRM" evidence="16">
    <location>
        <begin position="91"/>
        <end position="164"/>
    </location>
</feature>
<dbReference type="PANTHER" id="PTHR45814:SF2">
    <property type="entry name" value="HISTONE-LYSINE N-METHYLTRANSFERASE SETD1"/>
    <property type="match status" value="1"/>
</dbReference>
<feature type="compositionally biased region" description="Basic and acidic residues" evidence="15">
    <location>
        <begin position="959"/>
        <end position="977"/>
    </location>
</feature>
<dbReference type="EC" id="2.1.1.354" evidence="2"/>
<keyword evidence="4" id="KW-0808">Transferase</keyword>
<comment type="caution">
    <text evidence="19">The sequence shown here is derived from an EMBL/GenBank/DDBJ whole genome shotgun (WGS) entry which is preliminary data.</text>
</comment>
<feature type="region of interest" description="Disordered" evidence="15">
    <location>
        <begin position="331"/>
        <end position="400"/>
    </location>
</feature>
<dbReference type="InterPro" id="IPR046341">
    <property type="entry name" value="SET_dom_sf"/>
</dbReference>
<evidence type="ECO:0000256" key="5">
    <source>
        <dbReference type="ARBA" id="ARBA00022691"/>
    </source>
</evidence>
<dbReference type="FunCoup" id="A0A5N4A3E9">
    <property type="interactions" value="771"/>
</dbReference>
<evidence type="ECO:0000256" key="12">
    <source>
        <dbReference type="ARBA" id="ARBA00047583"/>
    </source>
</evidence>
<dbReference type="SMART" id="SM01291">
    <property type="entry name" value="N-SET"/>
    <property type="match status" value="1"/>
</dbReference>
<dbReference type="Pfam" id="PF00856">
    <property type="entry name" value="SET"/>
    <property type="match status" value="1"/>
</dbReference>
<dbReference type="SUPFAM" id="SSF54928">
    <property type="entry name" value="RNA-binding domain, RBD"/>
    <property type="match status" value="1"/>
</dbReference>
<dbReference type="GO" id="GO:0032259">
    <property type="term" value="P:methylation"/>
    <property type="evidence" value="ECO:0007669"/>
    <property type="project" value="UniProtKB-KW"/>
</dbReference>
<feature type="compositionally biased region" description="Basic and acidic residues" evidence="15">
    <location>
        <begin position="188"/>
        <end position="248"/>
    </location>
</feature>
<keyword evidence="20" id="KW-1185">Reference proteome</keyword>
<feature type="region of interest" description="Disordered" evidence="15">
    <location>
        <begin position="781"/>
        <end position="1050"/>
    </location>
</feature>
<accession>A0A5N4A3E9</accession>
<evidence type="ECO:0000256" key="8">
    <source>
        <dbReference type="ARBA" id="ARBA00023015"/>
    </source>
</evidence>
<dbReference type="PROSITE" id="PS50868">
    <property type="entry name" value="POST_SET"/>
    <property type="match status" value="1"/>
</dbReference>
<evidence type="ECO:0000259" key="18">
    <source>
        <dbReference type="PROSITE" id="PS50868"/>
    </source>
</evidence>
<evidence type="ECO:0000256" key="15">
    <source>
        <dbReference type="SAM" id="MobiDB-lite"/>
    </source>
</evidence>
<dbReference type="InterPro" id="IPR003616">
    <property type="entry name" value="Post-SET_dom"/>
</dbReference>